<feature type="compositionally biased region" description="Gly residues" evidence="1">
    <location>
        <begin position="279"/>
        <end position="294"/>
    </location>
</feature>
<dbReference type="EMBL" id="MN740199">
    <property type="protein sequence ID" value="QHT92975.1"/>
    <property type="molecule type" value="Genomic_DNA"/>
</dbReference>
<protein>
    <submittedName>
        <fullName evidence="2">Uncharacterized protein</fullName>
    </submittedName>
</protein>
<sequence length="350" mass="35815">MVLEGLDSVEVGTLTLGEAVLAVKLKLGGHNGVLTPAMHVEGGLSKHEGAGIRESRAKSGGINTGHIGGLVHLEHTTRDHTVSARGGVITTEGVDGVGKSINGISVVEGLGTKGLVQGSAALQGRAVVDVSIGLHNPHKLLTGVVEVELDLVGRRTNRLVTSELNLLDQILVGVLGHLATLIGIKEDVVHVQRSGNQRLLVGSRHRLGHTSGTTLKGRNGPEALTDGAEIDVDLHLVVLQSNEGKSKSGVAAVPELKGHVKGGLGEGVAGSAHLRRGRSGGTGTRHSGEGGVGDVGKLGGVTDHLVVARLLLLGEGQLVPDVHPVTVLAIDALATNLNLHLGDELLADEI</sequence>
<feature type="region of interest" description="Disordered" evidence="1">
    <location>
        <begin position="267"/>
        <end position="294"/>
    </location>
</feature>
<evidence type="ECO:0000313" key="2">
    <source>
        <dbReference type="EMBL" id="QHT92975.1"/>
    </source>
</evidence>
<dbReference type="AlphaFoldDB" id="A0A6C0IKG5"/>
<organism evidence="2">
    <name type="scientific">viral metagenome</name>
    <dbReference type="NCBI Taxonomy" id="1070528"/>
    <lineage>
        <taxon>unclassified sequences</taxon>
        <taxon>metagenomes</taxon>
        <taxon>organismal metagenomes</taxon>
    </lineage>
</organism>
<accession>A0A6C0IKG5</accession>
<name>A0A6C0IKG5_9ZZZZ</name>
<reference evidence="2" key="1">
    <citation type="journal article" date="2020" name="Nature">
        <title>Giant virus diversity and host interactions through global metagenomics.</title>
        <authorList>
            <person name="Schulz F."/>
            <person name="Roux S."/>
            <person name="Paez-Espino D."/>
            <person name="Jungbluth S."/>
            <person name="Walsh D.A."/>
            <person name="Denef V.J."/>
            <person name="McMahon K.D."/>
            <person name="Konstantinidis K.T."/>
            <person name="Eloe-Fadrosh E.A."/>
            <person name="Kyrpides N.C."/>
            <person name="Woyke T."/>
        </authorList>
    </citation>
    <scope>NUCLEOTIDE SEQUENCE</scope>
    <source>
        <strain evidence="2">GVMAG-M-3300023210-19</strain>
    </source>
</reference>
<proteinExistence type="predicted"/>
<evidence type="ECO:0000256" key="1">
    <source>
        <dbReference type="SAM" id="MobiDB-lite"/>
    </source>
</evidence>